<dbReference type="Proteomes" id="UP000323819">
    <property type="component" value="Unassembled WGS sequence"/>
</dbReference>
<name>A0ABD7SRI2_VIBCL</name>
<dbReference type="AlphaFoldDB" id="A0ABD7SRI2"/>
<reference evidence="1 2" key="1">
    <citation type="submission" date="2019-06" db="EMBL/GenBank/DDBJ databases">
        <title>Vibrio cholerae phylogeny based on whole-genome sequencing reveals genetic diversity and population strucutre.</title>
        <authorList>
            <person name="Zhiqiu Y."/>
            <person name="Bin L."/>
            <person name="Lingyan J."/>
        </authorList>
    </citation>
    <scope>NUCLEOTIDE SEQUENCE [LARGE SCALE GENOMIC DNA]</scope>
    <source>
        <strain evidence="1 2">N2814</strain>
    </source>
</reference>
<dbReference type="EMBL" id="VSIJ01000005">
    <property type="protein sequence ID" value="TXX67403.1"/>
    <property type="molecule type" value="Genomic_DNA"/>
</dbReference>
<dbReference type="SUPFAM" id="SSF52540">
    <property type="entry name" value="P-loop containing nucleoside triphosphate hydrolases"/>
    <property type="match status" value="1"/>
</dbReference>
<gene>
    <name evidence="1" type="ORF">FXF03_02150</name>
</gene>
<evidence type="ECO:0000313" key="2">
    <source>
        <dbReference type="Proteomes" id="UP000323819"/>
    </source>
</evidence>
<dbReference type="RefSeq" id="WP_148521555.1">
    <property type="nucleotide sequence ID" value="NZ_VSIJ01000005.1"/>
</dbReference>
<proteinExistence type="predicted"/>
<evidence type="ECO:0000313" key="1">
    <source>
        <dbReference type="EMBL" id="TXX67403.1"/>
    </source>
</evidence>
<organism evidence="1 2">
    <name type="scientific">Vibrio cholerae</name>
    <dbReference type="NCBI Taxonomy" id="666"/>
    <lineage>
        <taxon>Bacteria</taxon>
        <taxon>Pseudomonadati</taxon>
        <taxon>Pseudomonadota</taxon>
        <taxon>Gammaproteobacteria</taxon>
        <taxon>Vibrionales</taxon>
        <taxon>Vibrionaceae</taxon>
        <taxon>Vibrio</taxon>
    </lineage>
</organism>
<dbReference type="InterPro" id="IPR027417">
    <property type="entry name" value="P-loop_NTPase"/>
</dbReference>
<protein>
    <recommendedName>
        <fullName evidence="3">ATPase AAA-type core domain-containing protein</fullName>
    </recommendedName>
</protein>
<accession>A0ABD7SRI2</accession>
<evidence type="ECO:0008006" key="3">
    <source>
        <dbReference type="Google" id="ProtNLM"/>
    </source>
</evidence>
<comment type="caution">
    <text evidence="1">The sequence shown here is derived from an EMBL/GenBank/DDBJ whole genome shotgun (WGS) entry which is preliminary data.</text>
</comment>
<sequence>MSSYNLADLEQYKNPASSIKKMGDSSGLPMMRIATIIPDLQNDILRTMHTNGQNKVIDALVEKAFLKLNGFAYRNRADRVVPLFVKGPPGQGKTTAFRIASKNIADAMGVRLFINPTIIDSPSETDIILVEATLAGLLSPTSLIGLPNTDNGVTVYVPPARMKMLADSPLSIMVLDDLENAVAGVKNAAMPAILDKLLLDFKLGDTCYVGATGNLGNVDNTNTTMGSDALFNRMKTLLGYDTLGDWLERAYNNSSYQDEIGLCFLDVFLIQNPNLFYPDRDSKTRGPTATSRSYDGLLGTLRNEFGDYLDRMNAGLNPPSIEIGIKSKIHGQVGKEVAEKMNLFYHDVLSVAYPAAIEAMSEKRLSSDTRELLYNLIAIKKDENSETVARSFLRQVEQIATSKIFNICNTKVDSNDEIAQKRIKIELASVLQRFSEAMFSVGLVRGNKTDLIAYTVLHMAKNLISKSNALPASERHFDFGHLNSHKLPVLSDVLVNALTTFASKVTMEKYGEGMYKVGGTDDKPITAVQTAIVDPLTQTSQIMKLQQEAVEAQMH</sequence>